<dbReference type="PANTHER" id="PTHR47808">
    <property type="entry name" value="INNER NUCLEAR MEMBRANE PROTEIN HEH2-RELATED"/>
    <property type="match status" value="1"/>
</dbReference>
<feature type="chain" id="PRO_5043348413" description="Man1/Src1-like C-terminal domain-containing protein" evidence="8">
    <location>
        <begin position="17"/>
        <end position="421"/>
    </location>
</feature>
<dbReference type="InterPro" id="IPR018996">
    <property type="entry name" value="Man1/Src1-like_C"/>
</dbReference>
<evidence type="ECO:0000259" key="9">
    <source>
        <dbReference type="Pfam" id="PF09402"/>
    </source>
</evidence>
<evidence type="ECO:0000313" key="10">
    <source>
        <dbReference type="EMBL" id="CAK7356200.1"/>
    </source>
</evidence>
<gene>
    <name evidence="10" type="ORF">DCAF_LOCUS26470</name>
</gene>
<evidence type="ECO:0000256" key="2">
    <source>
        <dbReference type="ARBA" id="ARBA00022553"/>
    </source>
</evidence>
<evidence type="ECO:0000256" key="6">
    <source>
        <dbReference type="ARBA" id="ARBA00023242"/>
    </source>
</evidence>
<evidence type="ECO:0000256" key="3">
    <source>
        <dbReference type="ARBA" id="ARBA00022692"/>
    </source>
</evidence>
<protein>
    <recommendedName>
        <fullName evidence="9">Man1/Src1-like C-terminal domain-containing protein</fullName>
    </recommendedName>
</protein>
<dbReference type="Pfam" id="PF09402">
    <property type="entry name" value="MSC"/>
    <property type="match status" value="1"/>
</dbReference>
<organism evidence="10 11">
    <name type="scientific">Dovyalis caffra</name>
    <dbReference type="NCBI Taxonomy" id="77055"/>
    <lineage>
        <taxon>Eukaryota</taxon>
        <taxon>Viridiplantae</taxon>
        <taxon>Streptophyta</taxon>
        <taxon>Embryophyta</taxon>
        <taxon>Tracheophyta</taxon>
        <taxon>Spermatophyta</taxon>
        <taxon>Magnoliopsida</taxon>
        <taxon>eudicotyledons</taxon>
        <taxon>Gunneridae</taxon>
        <taxon>Pentapetalae</taxon>
        <taxon>rosids</taxon>
        <taxon>fabids</taxon>
        <taxon>Malpighiales</taxon>
        <taxon>Salicaceae</taxon>
        <taxon>Flacourtieae</taxon>
        <taxon>Dovyalis</taxon>
    </lineage>
</organism>
<evidence type="ECO:0000313" key="11">
    <source>
        <dbReference type="Proteomes" id="UP001314170"/>
    </source>
</evidence>
<dbReference type="GO" id="GO:0005637">
    <property type="term" value="C:nuclear inner membrane"/>
    <property type="evidence" value="ECO:0007669"/>
    <property type="project" value="UniProtKB-SubCell"/>
</dbReference>
<keyword evidence="6" id="KW-0539">Nucleus</keyword>
<evidence type="ECO:0000256" key="8">
    <source>
        <dbReference type="SAM" id="SignalP"/>
    </source>
</evidence>
<keyword evidence="8" id="KW-0732">Signal</keyword>
<keyword evidence="4 7" id="KW-1133">Transmembrane helix</keyword>
<dbReference type="GO" id="GO:0071763">
    <property type="term" value="P:nuclear membrane organization"/>
    <property type="evidence" value="ECO:0007669"/>
    <property type="project" value="TreeGrafter"/>
</dbReference>
<comment type="subcellular location">
    <subcellularLocation>
        <location evidence="1">Nucleus inner membrane</location>
    </subcellularLocation>
</comment>
<comment type="caution">
    <text evidence="10">The sequence shown here is derived from an EMBL/GenBank/DDBJ whole genome shotgun (WGS) entry which is preliminary data.</text>
</comment>
<dbReference type="Proteomes" id="UP001314170">
    <property type="component" value="Unassembled WGS sequence"/>
</dbReference>
<dbReference type="GO" id="GO:0003682">
    <property type="term" value="F:chromatin binding"/>
    <property type="evidence" value="ECO:0007669"/>
    <property type="project" value="InterPro"/>
</dbReference>
<dbReference type="GO" id="GO:0005783">
    <property type="term" value="C:endoplasmic reticulum"/>
    <property type="evidence" value="ECO:0007669"/>
    <property type="project" value="TreeGrafter"/>
</dbReference>
<dbReference type="EMBL" id="CAWUPB010001197">
    <property type="protein sequence ID" value="CAK7356200.1"/>
    <property type="molecule type" value="Genomic_DNA"/>
</dbReference>
<feature type="signal peptide" evidence="8">
    <location>
        <begin position="1"/>
        <end position="16"/>
    </location>
</feature>
<dbReference type="AlphaFoldDB" id="A0AAV1SQ98"/>
<dbReference type="InterPro" id="IPR044780">
    <property type="entry name" value="Heh2/Src1"/>
</dbReference>
<evidence type="ECO:0000256" key="1">
    <source>
        <dbReference type="ARBA" id="ARBA00004540"/>
    </source>
</evidence>
<evidence type="ECO:0000256" key="5">
    <source>
        <dbReference type="ARBA" id="ARBA00023136"/>
    </source>
</evidence>
<keyword evidence="2" id="KW-0597">Phosphoprotein</keyword>
<proteinExistence type="predicted"/>
<accession>A0AAV1SQ98</accession>
<dbReference type="PANTHER" id="PTHR47808:SF2">
    <property type="entry name" value="LEM DOMAIN-CONTAINING PROTEIN 2"/>
    <property type="match status" value="1"/>
</dbReference>
<feature type="domain" description="Man1/Src1-like C-terminal" evidence="9">
    <location>
        <begin position="138"/>
        <end position="266"/>
    </location>
</feature>
<feature type="transmembrane region" description="Helical" evidence="7">
    <location>
        <begin position="156"/>
        <end position="174"/>
    </location>
</feature>
<evidence type="ECO:0000256" key="4">
    <source>
        <dbReference type="ARBA" id="ARBA00022989"/>
    </source>
</evidence>
<keyword evidence="5 7" id="KW-0472">Membrane</keyword>
<dbReference type="GO" id="GO:0034399">
    <property type="term" value="C:nuclear periphery"/>
    <property type="evidence" value="ECO:0007669"/>
    <property type="project" value="TreeGrafter"/>
</dbReference>
<name>A0AAV1SQ98_9ROSI</name>
<keyword evidence="11" id="KW-1185">Reference proteome</keyword>
<reference evidence="10 11" key="1">
    <citation type="submission" date="2024-01" db="EMBL/GenBank/DDBJ databases">
        <authorList>
            <person name="Waweru B."/>
        </authorList>
    </citation>
    <scope>NUCLEOTIDE SEQUENCE [LARGE SCALE GENOMIC DNA]</scope>
</reference>
<dbReference type="InterPro" id="IPR041885">
    <property type="entry name" value="MAN1_winged_helix_dom"/>
</dbReference>
<sequence length="421" mass="48469">MLVIFEIVTVLAVLESARINGECNQRKLECAHGYRKRGNTCIEDGDVNERAKKLSEWVENRLCEAYADFLCYGTGIIWVQGDDISNDLDGNQLLENYGSDNPVYVHTKMRAIETISGLLETRTNSHGKKEFKCPDLVVEHYKPFTCRLRQWISEHALVIVPVCALVVGFTFLVWKIQRRWYLSTRGEELYHQVCDILEESALMSKRVNTECEPWVVASRLRDHLLSPKERKDPVLWKKVEDLVQEDSRVDRYPKLVKGDSKVVWEWQVEGSLSSGRMRKKVDSSKLKYNDGIKENFDKGRHELKPDDKYLYRAQDIDVLIWGAVSSLRSQNDKILANIWEVLLARVLNHICIECLMDGKAFPSDPPGRDFMFCSDLIREVAVQRCSFYGRLDLDLLRMQCSHNSDSCLDAIYLDGTGSCIS</sequence>
<evidence type="ECO:0000256" key="7">
    <source>
        <dbReference type="SAM" id="Phobius"/>
    </source>
</evidence>
<dbReference type="Gene3D" id="1.10.10.1180">
    <property type="entry name" value="MAN1, winged-helix domain"/>
    <property type="match status" value="1"/>
</dbReference>
<keyword evidence="3 7" id="KW-0812">Transmembrane</keyword>